<dbReference type="PANTHER" id="PTHR46373">
    <property type="entry name" value="PROTEIN RKD4"/>
    <property type="match status" value="1"/>
</dbReference>
<accession>A0A2U1MKI6</accession>
<evidence type="ECO:0000256" key="1">
    <source>
        <dbReference type="ARBA" id="ARBA00004049"/>
    </source>
</evidence>
<dbReference type="STRING" id="35608.A0A2U1MKI6"/>
<evidence type="ECO:0000256" key="2">
    <source>
        <dbReference type="ARBA" id="ARBA00023015"/>
    </source>
</evidence>
<dbReference type="PANTHER" id="PTHR46373:SF20">
    <property type="entry name" value="PROTEIN RKD1"/>
    <property type="match status" value="1"/>
</dbReference>
<dbReference type="OrthoDB" id="6270329at2759"/>
<dbReference type="Proteomes" id="UP000245207">
    <property type="component" value="Unassembled WGS sequence"/>
</dbReference>
<comment type="caution">
    <text evidence="9">The sequence shown here is derived from an EMBL/GenBank/DDBJ whole genome shotgun (WGS) entry which is preliminary data.</text>
</comment>
<dbReference type="AlphaFoldDB" id="A0A2U1MKI6"/>
<keyword evidence="4" id="KW-0238">DNA-binding</keyword>
<dbReference type="GO" id="GO:0003677">
    <property type="term" value="F:DNA binding"/>
    <property type="evidence" value="ECO:0007669"/>
    <property type="project" value="UniProtKB-KW"/>
</dbReference>
<proteinExistence type="predicted"/>
<feature type="region of interest" description="Disordered" evidence="7">
    <location>
        <begin position="59"/>
        <end position="83"/>
    </location>
</feature>
<name>A0A2U1MKI6_ARTAN</name>
<dbReference type="PROSITE" id="PS51519">
    <property type="entry name" value="RWP_RK"/>
    <property type="match status" value="1"/>
</dbReference>
<evidence type="ECO:0000259" key="8">
    <source>
        <dbReference type="PROSITE" id="PS51519"/>
    </source>
</evidence>
<dbReference type="InterPro" id="IPR044607">
    <property type="entry name" value="RKD-like"/>
</dbReference>
<dbReference type="Pfam" id="PF02042">
    <property type="entry name" value="RWP-RK"/>
    <property type="match status" value="1"/>
</dbReference>
<keyword evidence="5" id="KW-0804">Transcription</keyword>
<dbReference type="EMBL" id="PKPP01005032">
    <property type="protein sequence ID" value="PWA61736.1"/>
    <property type="molecule type" value="Genomic_DNA"/>
</dbReference>
<evidence type="ECO:0000256" key="4">
    <source>
        <dbReference type="ARBA" id="ARBA00023125"/>
    </source>
</evidence>
<dbReference type="GO" id="GO:0003700">
    <property type="term" value="F:DNA-binding transcription factor activity"/>
    <property type="evidence" value="ECO:0007669"/>
    <property type="project" value="InterPro"/>
</dbReference>
<protein>
    <submittedName>
        <fullName evidence="9">Plant regulator RWP-RK</fullName>
    </submittedName>
</protein>
<feature type="domain" description="RWP-RK" evidence="8">
    <location>
        <begin position="1"/>
        <end position="70"/>
    </location>
</feature>
<dbReference type="InterPro" id="IPR003035">
    <property type="entry name" value="RWP-RK_dom"/>
</dbReference>
<gene>
    <name evidence="9" type="ORF">CTI12_AA370560</name>
</gene>
<reference evidence="9 10" key="1">
    <citation type="journal article" date="2018" name="Mol. Plant">
        <title>The genome of Artemisia annua provides insight into the evolution of Asteraceae family and artemisinin biosynthesis.</title>
        <authorList>
            <person name="Shen Q."/>
            <person name="Zhang L."/>
            <person name="Liao Z."/>
            <person name="Wang S."/>
            <person name="Yan T."/>
            <person name="Shi P."/>
            <person name="Liu M."/>
            <person name="Fu X."/>
            <person name="Pan Q."/>
            <person name="Wang Y."/>
            <person name="Lv Z."/>
            <person name="Lu X."/>
            <person name="Zhang F."/>
            <person name="Jiang W."/>
            <person name="Ma Y."/>
            <person name="Chen M."/>
            <person name="Hao X."/>
            <person name="Li L."/>
            <person name="Tang Y."/>
            <person name="Lv G."/>
            <person name="Zhou Y."/>
            <person name="Sun X."/>
            <person name="Brodelius P.E."/>
            <person name="Rose J.K.C."/>
            <person name="Tang K."/>
        </authorList>
    </citation>
    <scope>NUCLEOTIDE SEQUENCE [LARGE SCALE GENOMIC DNA]</scope>
    <source>
        <strain evidence="10">cv. Huhao1</strain>
        <tissue evidence="9">Leaf</tissue>
    </source>
</reference>
<keyword evidence="3" id="KW-0175">Coiled coil</keyword>
<evidence type="ECO:0000256" key="6">
    <source>
        <dbReference type="ARBA" id="ARBA00023242"/>
    </source>
</evidence>
<evidence type="ECO:0000313" key="9">
    <source>
        <dbReference type="EMBL" id="PWA61736.1"/>
    </source>
</evidence>
<evidence type="ECO:0000313" key="10">
    <source>
        <dbReference type="Proteomes" id="UP000245207"/>
    </source>
</evidence>
<sequence>MAYSREMISQYFHMTIRQAAKELNVSLTAFKRNSRDVGIQRWPYRKLKSINSIINDFQSLSPTNNSDYEEMNDAYGSDCDKQE</sequence>
<keyword evidence="10" id="KW-1185">Reference proteome</keyword>
<keyword evidence="2" id="KW-0805">Transcription regulation</keyword>
<organism evidence="9 10">
    <name type="scientific">Artemisia annua</name>
    <name type="common">Sweet wormwood</name>
    <dbReference type="NCBI Taxonomy" id="35608"/>
    <lineage>
        <taxon>Eukaryota</taxon>
        <taxon>Viridiplantae</taxon>
        <taxon>Streptophyta</taxon>
        <taxon>Embryophyta</taxon>
        <taxon>Tracheophyta</taxon>
        <taxon>Spermatophyta</taxon>
        <taxon>Magnoliopsida</taxon>
        <taxon>eudicotyledons</taxon>
        <taxon>Gunneridae</taxon>
        <taxon>Pentapetalae</taxon>
        <taxon>asterids</taxon>
        <taxon>campanulids</taxon>
        <taxon>Asterales</taxon>
        <taxon>Asteraceae</taxon>
        <taxon>Asteroideae</taxon>
        <taxon>Anthemideae</taxon>
        <taxon>Artemisiinae</taxon>
        <taxon>Artemisia</taxon>
    </lineage>
</organism>
<evidence type="ECO:0000256" key="5">
    <source>
        <dbReference type="ARBA" id="ARBA00023163"/>
    </source>
</evidence>
<evidence type="ECO:0000256" key="3">
    <source>
        <dbReference type="ARBA" id="ARBA00023054"/>
    </source>
</evidence>
<comment type="function">
    <text evidence="1">Putative transcription factor.</text>
</comment>
<evidence type="ECO:0000256" key="7">
    <source>
        <dbReference type="SAM" id="MobiDB-lite"/>
    </source>
</evidence>
<keyword evidence="6" id="KW-0539">Nucleus</keyword>